<dbReference type="Pfam" id="PF00582">
    <property type="entry name" value="Usp"/>
    <property type="match status" value="1"/>
</dbReference>
<dbReference type="PANTHER" id="PTHR46268">
    <property type="entry name" value="STRESS RESPONSE PROTEIN NHAX"/>
    <property type="match status" value="1"/>
</dbReference>
<dbReference type="SUPFAM" id="SSF52402">
    <property type="entry name" value="Adenine nucleotide alpha hydrolases-like"/>
    <property type="match status" value="1"/>
</dbReference>
<dbReference type="Proteomes" id="UP000294796">
    <property type="component" value="Unassembled WGS sequence"/>
</dbReference>
<dbReference type="CDD" id="cd00293">
    <property type="entry name" value="USP-like"/>
    <property type="match status" value="1"/>
</dbReference>
<dbReference type="AlphaFoldDB" id="A0A4V3ALD3"/>
<dbReference type="RefSeq" id="WP_133323386.1">
    <property type="nucleotide sequence ID" value="NZ_SMTF01000016.1"/>
</dbReference>
<dbReference type="InterPro" id="IPR014729">
    <property type="entry name" value="Rossmann-like_a/b/a_fold"/>
</dbReference>
<comment type="caution">
    <text evidence="3">The sequence shown here is derived from an EMBL/GenBank/DDBJ whole genome shotgun (WGS) entry which is preliminary data.</text>
</comment>
<accession>A0A4V3ALD3</accession>
<reference evidence="3 4" key="1">
    <citation type="submission" date="2019-03" db="EMBL/GenBank/DDBJ databases">
        <title>Luteimonas zhaokaii sp.nov., isolated from the rectal contents of Plateau pika in Yushu, Qinghai Province, China.</title>
        <authorList>
            <person name="Zhang G."/>
        </authorList>
    </citation>
    <scope>NUCLEOTIDE SEQUENCE [LARGE SCALE GENOMIC DNA]</scope>
    <source>
        <strain evidence="3 4">B9</strain>
    </source>
</reference>
<sequence>MKILIPVDGSEVSTHALKHAHDLAKRMAKPATLVVLAVDESLFPGVERKIGADAANRLHEENFARMLAPARKALARSKVEHRFVEVVGEVSDGILRIAKKEKPDLLVMGSRGNGAIKGTLIGSVSLKVLNHATVPVTIVR</sequence>
<dbReference type="OrthoDB" id="9792500at2"/>
<dbReference type="InterPro" id="IPR006016">
    <property type="entry name" value="UspA"/>
</dbReference>
<organism evidence="3 4">
    <name type="scientific">Luteimonas aestuarii</name>
    <dbReference type="NCBI Taxonomy" id="453837"/>
    <lineage>
        <taxon>Bacteria</taxon>
        <taxon>Pseudomonadati</taxon>
        <taxon>Pseudomonadota</taxon>
        <taxon>Gammaproteobacteria</taxon>
        <taxon>Lysobacterales</taxon>
        <taxon>Lysobacteraceae</taxon>
        <taxon>Luteimonas</taxon>
    </lineage>
</organism>
<evidence type="ECO:0000259" key="2">
    <source>
        <dbReference type="Pfam" id="PF00582"/>
    </source>
</evidence>
<evidence type="ECO:0000313" key="4">
    <source>
        <dbReference type="Proteomes" id="UP000294796"/>
    </source>
</evidence>
<dbReference type="Gene3D" id="3.40.50.620">
    <property type="entry name" value="HUPs"/>
    <property type="match status" value="1"/>
</dbReference>
<dbReference type="InterPro" id="IPR006015">
    <property type="entry name" value="Universal_stress_UspA"/>
</dbReference>
<evidence type="ECO:0000256" key="1">
    <source>
        <dbReference type="ARBA" id="ARBA00008791"/>
    </source>
</evidence>
<dbReference type="PRINTS" id="PR01438">
    <property type="entry name" value="UNVRSLSTRESS"/>
</dbReference>
<comment type="similarity">
    <text evidence="1">Belongs to the universal stress protein A family.</text>
</comment>
<dbReference type="PANTHER" id="PTHR46268:SF6">
    <property type="entry name" value="UNIVERSAL STRESS PROTEIN UP12"/>
    <property type="match status" value="1"/>
</dbReference>
<name>A0A4V3ALD3_9GAMM</name>
<protein>
    <submittedName>
        <fullName evidence="3">Universal stress protein</fullName>
    </submittedName>
</protein>
<gene>
    <name evidence="3" type="ORF">E2F46_14960</name>
</gene>
<proteinExistence type="inferred from homology"/>
<keyword evidence="4" id="KW-1185">Reference proteome</keyword>
<dbReference type="EMBL" id="SMTF01000016">
    <property type="protein sequence ID" value="TDK21531.1"/>
    <property type="molecule type" value="Genomic_DNA"/>
</dbReference>
<feature type="domain" description="UspA" evidence="2">
    <location>
        <begin position="2"/>
        <end position="140"/>
    </location>
</feature>
<evidence type="ECO:0000313" key="3">
    <source>
        <dbReference type="EMBL" id="TDK21531.1"/>
    </source>
</evidence>